<evidence type="ECO:0000256" key="2">
    <source>
        <dbReference type="ARBA" id="ARBA00022692"/>
    </source>
</evidence>
<feature type="domain" description="Methyl-accepting transducer" evidence="9">
    <location>
        <begin position="270"/>
        <end position="506"/>
    </location>
</feature>
<dbReference type="Proteomes" id="UP001595453">
    <property type="component" value="Unassembled WGS sequence"/>
</dbReference>
<comment type="similarity">
    <text evidence="6">Belongs to the methyl-accepting chemotaxis (MCP) protein family.</text>
</comment>
<protein>
    <submittedName>
        <fullName evidence="11">Methyl-accepting chemotaxis protein</fullName>
    </submittedName>
</protein>
<accession>A0ABV7CGJ5</accession>
<sequence>MKLNQYPVRTKLLFLSAVICTIFVMAMTFVKLANDKVGQNFAKFYQHNFELALITGQIKESQDKLINEIRGLQIVYLLKLHEQAPELLSSIDNEIASTPKLMAAFNRVYGGEVRYQQEMETLVSNYQRAAANFKSSMEAAPDNKAPYNVYREFVDSLGELTQFFDKFDQYNQQMASQAKEDSDKRINMANTLFYIAIVVAVGVAILLSQLLSNAMRGDIELLTASAIALERGALNQLSGVSGQDEVSELSKTLDATINHLHKIVSQIQHSVEVMAKSSSAVQTANGDIRTATQTVSFHTTQAVTAIEEMSMTSKSIAANTAEAATASSEMMQLATLGLEASKQTRSVVTNLTETLAKTADVVGQLQSESGKIEKILEVIRNIAEQTNLLALNAAIEAARAGEQGRGFAVVADEVRSLAQRSQVSVNEIETMLGQLRTASNHAVTMMSGSTDAADGAMQKMVESNHLLEQILATIGHINDQTQQIATAAEEQSVVAGDISENMHTIQSLTAETAAISERAEKASQAMAKQNSEVTKAVGFFKL</sequence>
<keyword evidence="4 8" id="KW-0472">Membrane</keyword>
<evidence type="ECO:0000256" key="3">
    <source>
        <dbReference type="ARBA" id="ARBA00022989"/>
    </source>
</evidence>
<evidence type="ECO:0000256" key="6">
    <source>
        <dbReference type="ARBA" id="ARBA00029447"/>
    </source>
</evidence>
<dbReference type="PANTHER" id="PTHR32089:SF119">
    <property type="entry name" value="METHYL-ACCEPTING CHEMOTAXIS PROTEIN CTPL"/>
    <property type="match status" value="1"/>
</dbReference>
<dbReference type="InterPro" id="IPR004089">
    <property type="entry name" value="MCPsignal_dom"/>
</dbReference>
<comment type="caution">
    <text evidence="11">The sequence shown here is derived from an EMBL/GenBank/DDBJ whole genome shotgun (WGS) entry which is preliminary data.</text>
</comment>
<keyword evidence="5 7" id="KW-0807">Transducer</keyword>
<gene>
    <name evidence="11" type="ORF">ACFOEE_04065</name>
</gene>
<dbReference type="SMART" id="SM00283">
    <property type="entry name" value="MA"/>
    <property type="match status" value="1"/>
</dbReference>
<dbReference type="PRINTS" id="PR00260">
    <property type="entry name" value="CHEMTRNSDUCR"/>
</dbReference>
<feature type="transmembrane region" description="Helical" evidence="8">
    <location>
        <begin position="192"/>
        <end position="211"/>
    </location>
</feature>
<dbReference type="PANTHER" id="PTHR32089">
    <property type="entry name" value="METHYL-ACCEPTING CHEMOTAXIS PROTEIN MCPB"/>
    <property type="match status" value="1"/>
</dbReference>
<evidence type="ECO:0000259" key="9">
    <source>
        <dbReference type="PROSITE" id="PS50111"/>
    </source>
</evidence>
<feature type="domain" description="HAMP" evidence="10">
    <location>
        <begin position="213"/>
        <end position="265"/>
    </location>
</feature>
<dbReference type="InterPro" id="IPR003660">
    <property type="entry name" value="HAMP_dom"/>
</dbReference>
<evidence type="ECO:0000256" key="5">
    <source>
        <dbReference type="ARBA" id="ARBA00023224"/>
    </source>
</evidence>
<feature type="transmembrane region" description="Helical" evidence="8">
    <location>
        <begin position="12"/>
        <end position="33"/>
    </location>
</feature>
<keyword evidence="2 8" id="KW-0812">Transmembrane</keyword>
<reference evidence="12" key="1">
    <citation type="journal article" date="2019" name="Int. J. Syst. Evol. Microbiol.">
        <title>The Global Catalogue of Microorganisms (GCM) 10K type strain sequencing project: providing services to taxonomists for standard genome sequencing and annotation.</title>
        <authorList>
            <consortium name="The Broad Institute Genomics Platform"/>
            <consortium name="The Broad Institute Genome Sequencing Center for Infectious Disease"/>
            <person name="Wu L."/>
            <person name="Ma J."/>
        </authorList>
    </citation>
    <scope>NUCLEOTIDE SEQUENCE [LARGE SCALE GENOMIC DNA]</scope>
    <source>
        <strain evidence="12">KCTC 42730</strain>
    </source>
</reference>
<dbReference type="SUPFAM" id="SSF58104">
    <property type="entry name" value="Methyl-accepting chemotaxis protein (MCP) signaling domain"/>
    <property type="match status" value="1"/>
</dbReference>
<evidence type="ECO:0000259" key="10">
    <source>
        <dbReference type="PROSITE" id="PS50885"/>
    </source>
</evidence>
<evidence type="ECO:0000256" key="1">
    <source>
        <dbReference type="ARBA" id="ARBA00004141"/>
    </source>
</evidence>
<evidence type="ECO:0000256" key="8">
    <source>
        <dbReference type="SAM" id="Phobius"/>
    </source>
</evidence>
<dbReference type="PROSITE" id="PS50111">
    <property type="entry name" value="CHEMOTAXIS_TRANSDUC_2"/>
    <property type="match status" value="1"/>
</dbReference>
<name>A0ABV7CGJ5_9GAMM</name>
<evidence type="ECO:0000256" key="7">
    <source>
        <dbReference type="PROSITE-ProRule" id="PRU00284"/>
    </source>
</evidence>
<dbReference type="Gene3D" id="1.10.287.950">
    <property type="entry name" value="Methyl-accepting chemotaxis protein"/>
    <property type="match status" value="1"/>
</dbReference>
<dbReference type="PROSITE" id="PS50885">
    <property type="entry name" value="HAMP"/>
    <property type="match status" value="1"/>
</dbReference>
<dbReference type="InterPro" id="IPR004090">
    <property type="entry name" value="Chemotax_Me-accpt_rcpt"/>
</dbReference>
<organism evidence="11 12">
    <name type="scientific">Pseudoalteromonas fenneropenaei</name>
    <dbReference type="NCBI Taxonomy" id="1737459"/>
    <lineage>
        <taxon>Bacteria</taxon>
        <taxon>Pseudomonadati</taxon>
        <taxon>Pseudomonadota</taxon>
        <taxon>Gammaproteobacteria</taxon>
        <taxon>Alteromonadales</taxon>
        <taxon>Pseudoalteromonadaceae</taxon>
        <taxon>Pseudoalteromonas</taxon>
    </lineage>
</organism>
<evidence type="ECO:0000256" key="4">
    <source>
        <dbReference type="ARBA" id="ARBA00023136"/>
    </source>
</evidence>
<dbReference type="EMBL" id="JBHRSD010000010">
    <property type="protein sequence ID" value="MFC3031692.1"/>
    <property type="molecule type" value="Genomic_DNA"/>
</dbReference>
<keyword evidence="12" id="KW-1185">Reference proteome</keyword>
<proteinExistence type="inferred from homology"/>
<dbReference type="CDD" id="cd11386">
    <property type="entry name" value="MCP_signal"/>
    <property type="match status" value="1"/>
</dbReference>
<evidence type="ECO:0000313" key="12">
    <source>
        <dbReference type="Proteomes" id="UP001595453"/>
    </source>
</evidence>
<dbReference type="Pfam" id="PF00015">
    <property type="entry name" value="MCPsignal"/>
    <property type="match status" value="1"/>
</dbReference>
<comment type="subcellular location">
    <subcellularLocation>
        <location evidence="1">Membrane</location>
        <topology evidence="1">Multi-pass membrane protein</topology>
    </subcellularLocation>
</comment>
<evidence type="ECO:0000313" key="11">
    <source>
        <dbReference type="EMBL" id="MFC3031692.1"/>
    </source>
</evidence>
<dbReference type="RefSeq" id="WP_377121188.1">
    <property type="nucleotide sequence ID" value="NZ_JBHRSD010000010.1"/>
</dbReference>
<keyword evidence="3 8" id="KW-1133">Transmembrane helix</keyword>